<gene>
    <name evidence="6" type="ORF">FSB_LOCUS51522</name>
</gene>
<dbReference type="GO" id="GO:0003676">
    <property type="term" value="F:nucleic acid binding"/>
    <property type="evidence" value="ECO:0007669"/>
    <property type="project" value="InterPro"/>
</dbReference>
<dbReference type="CDD" id="cd09279">
    <property type="entry name" value="RNase_HI_like"/>
    <property type="match status" value="1"/>
</dbReference>
<evidence type="ECO:0000259" key="5">
    <source>
        <dbReference type="PROSITE" id="PS50994"/>
    </source>
</evidence>
<dbReference type="Pfam" id="PF00665">
    <property type="entry name" value="rve"/>
    <property type="match status" value="1"/>
</dbReference>
<evidence type="ECO:0000256" key="1">
    <source>
        <dbReference type="ARBA" id="ARBA00023172"/>
    </source>
</evidence>
<dbReference type="SUPFAM" id="SSF50630">
    <property type="entry name" value="Acid proteases"/>
    <property type="match status" value="1"/>
</dbReference>
<dbReference type="InterPro" id="IPR000477">
    <property type="entry name" value="RT_dom"/>
</dbReference>
<dbReference type="GO" id="GO:0006310">
    <property type="term" value="P:DNA recombination"/>
    <property type="evidence" value="ECO:0007669"/>
    <property type="project" value="UniProtKB-KW"/>
</dbReference>
<dbReference type="Pfam" id="PF13456">
    <property type="entry name" value="RVT_3"/>
    <property type="match status" value="1"/>
</dbReference>
<dbReference type="Gene3D" id="3.30.420.10">
    <property type="entry name" value="Ribonuclease H-like superfamily/Ribonuclease H"/>
    <property type="match status" value="2"/>
</dbReference>
<dbReference type="InterPro" id="IPR002156">
    <property type="entry name" value="RNaseH_domain"/>
</dbReference>
<dbReference type="InterPro" id="IPR021109">
    <property type="entry name" value="Peptidase_aspartic_dom_sf"/>
</dbReference>
<organism evidence="6">
    <name type="scientific">Fagus sylvatica</name>
    <name type="common">Beechnut</name>
    <dbReference type="NCBI Taxonomy" id="28930"/>
    <lineage>
        <taxon>Eukaryota</taxon>
        <taxon>Viridiplantae</taxon>
        <taxon>Streptophyta</taxon>
        <taxon>Embryophyta</taxon>
        <taxon>Tracheophyta</taxon>
        <taxon>Spermatophyta</taxon>
        <taxon>Magnoliopsida</taxon>
        <taxon>eudicotyledons</taxon>
        <taxon>Gunneridae</taxon>
        <taxon>Pentapetalae</taxon>
        <taxon>rosids</taxon>
        <taxon>fabids</taxon>
        <taxon>Fagales</taxon>
        <taxon>Fagaceae</taxon>
        <taxon>Fagus</taxon>
    </lineage>
</organism>
<feature type="domain" description="Reverse transcriptase" evidence="3">
    <location>
        <begin position="685"/>
        <end position="864"/>
    </location>
</feature>
<dbReference type="CDD" id="cd00303">
    <property type="entry name" value="retropepsin_like"/>
    <property type="match status" value="1"/>
</dbReference>
<feature type="domain" description="Integrase catalytic" evidence="5">
    <location>
        <begin position="1326"/>
        <end position="1487"/>
    </location>
</feature>
<dbReference type="Gene3D" id="2.40.70.10">
    <property type="entry name" value="Acid Proteases"/>
    <property type="match status" value="1"/>
</dbReference>
<evidence type="ECO:0000259" key="4">
    <source>
        <dbReference type="PROSITE" id="PS50879"/>
    </source>
</evidence>
<accession>A0A2N9IHQ8</accession>
<proteinExistence type="predicted"/>
<dbReference type="Pfam" id="PF03732">
    <property type="entry name" value="Retrotrans_gag"/>
    <property type="match status" value="1"/>
</dbReference>
<dbReference type="InterPro" id="IPR043502">
    <property type="entry name" value="DNA/RNA_pol_sf"/>
</dbReference>
<evidence type="ECO:0000256" key="2">
    <source>
        <dbReference type="SAM" id="MobiDB-lite"/>
    </source>
</evidence>
<dbReference type="PROSITE" id="PS50879">
    <property type="entry name" value="RNASE_H_1"/>
    <property type="match status" value="1"/>
</dbReference>
<name>A0A2N9IHQ8_FAGSY</name>
<sequence>MLLKHPRTYTLNLRQKEPSPTKRAPGSVHSKPPSKGPSQHPGGGVLPPKVPKRRAKRGEQGAIWKALDQISSSPFSDKIECAKLPPRYTAPGFEMYNGRTDPVAHIGHYHQRMALSLRNDALMCKLFPSNLGEVALRWFNQIERGTISSWDQMAEAFVGRFITNSRKPKGMDALMTMKIGPNESIKNYAARYSETYNEVDGCGEDVAVSTFKLGLPVDSGLRQSLSKRPPSNMKKLMSRIEQFIRLEEDRDNGTTAKAEVPVRPQNPRSSVQPNKVPRVATVPSNFVAPSFKAHRTVFKEPIYRILEKIKEEPFFVRPQKLPGDPAAQNHKPMCHYHRERGHPTENCHMFKSHLDQLVSDGHLSEYVNHSLTEQEKMKKNTDRPGNPGAAPTGVIHVILSPLCTPIGTASYRSDLQKAFHLRQSYEISDSAHLVPRLCSEAHVSSVNGTISFSDSDLHDVQLPHNDPLVITLRIGNYDVKRVLIDQGSFAEVMYQELYEKLGLGKSDLSEFSSPVFGFSGESTVPVGKTTLPVLVGPINLQTEFIVIQAPSPYNAIMGRSWLHKMRAIPSTLHQKLRFPTKDDVMEISGDQLAAKQCVLAAARKSFPEKVGVNLSLSDKDDMITLLREFRDIFAWSVYEAPGVSSNLACHSLVIPSDAKPVQQRCQKLAPERSEIVMEEVGRLLAAEVIRPVLYPTWLSNTVVVQKKNGKWRVCVDFTDLNKFCPKDHFPLPRIDQLVDSVAGHDRMSFLDAFQGYHQIPMSLPDQEKTAFITPRGAFCYKVIPFGLKNARATYQRMMTTMFGEHIGKTVEVYIDDMLVKSARGEDHLVHLKEVFKILQRDELRLNASKCLFGVRSGKFLGHIISSRGIEANPDQISALISLEEPKNTKQVQRLTGMIAALNRFISRSADKCRPFFQLLGKKRKFLWDEDCSAAFQNIKVYLSSPPCLSIPSPGEPLYLYLTVSEHAVSAVLVRETPEYQRPIFFISKTMTEAESRYLPLEKVALALIRAAKKLPQYFQATTVTVLTDLPLKALLQCSDFSRRITRWGVQLGSLGVEYKPRTSIKGQVLADFVAEFQGKDSEIGPTNSLKSDISSVPTEWKLFVDGASNAMGSGAGVVLISPEGLIMEQAVRLNFLASNNESEYEAFLIGLKYARKLGADRLRVFCDSQLVVNQISGEYQARDERMALYLRAVKNSMSKFEFIQVEQIGREHNSHADILAKLATAKETDMERTVIVEVLDSPSPQNVELDVFNIARPVASWMDPFVTYLQNDQLPEDEKEADIIKRKAPGYWLSKEGSLYKSHTGRRSLAHRAMSQGYWWPYMQSDAVRPWPFAQWGIDIVGPLPRAPGNKKFLIVATDYFTKWVEAEPLAHIRDTDAKRFLWKNVITKFGIPWAVISDNGTQFDGKVFKGFCSDLGIKNFFSTPGYPQSNGQVEVSNKVILDGIKKRLEKAKGKWVEELPSVLWTHRTTHRRSTGETPFALAYGVEAVIPLEVGLPTTRTTEFDAEQNEDNLRKDLDLVEEMRDIAAIRLTSYQRQMKRGYDRNIRPRSFQINDLVLRKVVANTRNLNDGKLGPNWEGPYKVTSFAGVGAYRLEDMEGKPIPRPWNVCNLKKYFF</sequence>
<dbReference type="PANTHER" id="PTHR48475">
    <property type="entry name" value="RIBONUCLEASE H"/>
    <property type="match status" value="1"/>
</dbReference>
<dbReference type="GO" id="GO:0004523">
    <property type="term" value="F:RNA-DNA hybrid ribonuclease activity"/>
    <property type="evidence" value="ECO:0007669"/>
    <property type="project" value="InterPro"/>
</dbReference>
<dbReference type="Gene3D" id="3.30.70.270">
    <property type="match status" value="2"/>
</dbReference>
<dbReference type="PROSITE" id="PS50878">
    <property type="entry name" value="RT_POL"/>
    <property type="match status" value="1"/>
</dbReference>
<protein>
    <submittedName>
        <fullName evidence="6">Uncharacterized protein</fullName>
    </submittedName>
</protein>
<dbReference type="SUPFAM" id="SSF56672">
    <property type="entry name" value="DNA/RNA polymerases"/>
    <property type="match status" value="1"/>
</dbReference>
<dbReference type="InterPro" id="IPR041577">
    <property type="entry name" value="RT_RNaseH_2"/>
</dbReference>
<keyword evidence="1" id="KW-0233">DNA recombination</keyword>
<dbReference type="CDD" id="cd01647">
    <property type="entry name" value="RT_LTR"/>
    <property type="match status" value="1"/>
</dbReference>
<dbReference type="SUPFAM" id="SSF53098">
    <property type="entry name" value="Ribonuclease H-like"/>
    <property type="match status" value="2"/>
</dbReference>
<feature type="region of interest" description="Disordered" evidence="2">
    <location>
        <begin position="248"/>
        <end position="275"/>
    </location>
</feature>
<dbReference type="InterPro" id="IPR012337">
    <property type="entry name" value="RNaseH-like_sf"/>
</dbReference>
<dbReference type="InterPro" id="IPR036397">
    <property type="entry name" value="RNaseH_sf"/>
</dbReference>
<evidence type="ECO:0000259" key="3">
    <source>
        <dbReference type="PROSITE" id="PS50878"/>
    </source>
</evidence>
<dbReference type="Pfam" id="PF00078">
    <property type="entry name" value="RVT_1"/>
    <property type="match status" value="1"/>
</dbReference>
<feature type="region of interest" description="Disordered" evidence="2">
    <location>
        <begin position="1"/>
        <end position="59"/>
    </location>
</feature>
<dbReference type="InterPro" id="IPR043128">
    <property type="entry name" value="Rev_trsase/Diguanyl_cyclase"/>
</dbReference>
<evidence type="ECO:0000313" key="6">
    <source>
        <dbReference type="EMBL" id="SPD23640.1"/>
    </source>
</evidence>
<dbReference type="GO" id="GO:0015074">
    <property type="term" value="P:DNA integration"/>
    <property type="evidence" value="ECO:0007669"/>
    <property type="project" value="InterPro"/>
</dbReference>
<dbReference type="InterPro" id="IPR001584">
    <property type="entry name" value="Integrase_cat-core"/>
</dbReference>
<dbReference type="InterPro" id="IPR005162">
    <property type="entry name" value="Retrotrans_gag_dom"/>
</dbReference>
<dbReference type="PROSITE" id="PS50994">
    <property type="entry name" value="INTEGRASE"/>
    <property type="match status" value="1"/>
</dbReference>
<dbReference type="PANTHER" id="PTHR48475:SF1">
    <property type="entry name" value="RNASE H TYPE-1 DOMAIN-CONTAINING PROTEIN"/>
    <property type="match status" value="1"/>
</dbReference>
<dbReference type="Gene3D" id="3.10.10.10">
    <property type="entry name" value="HIV Type 1 Reverse Transcriptase, subunit A, domain 1"/>
    <property type="match status" value="1"/>
</dbReference>
<feature type="domain" description="RNase H type-1" evidence="4">
    <location>
        <begin position="1096"/>
        <end position="1225"/>
    </location>
</feature>
<dbReference type="EMBL" id="OIVN01005691">
    <property type="protein sequence ID" value="SPD23640.1"/>
    <property type="molecule type" value="Genomic_DNA"/>
</dbReference>
<reference evidence="6" key="1">
    <citation type="submission" date="2018-02" db="EMBL/GenBank/DDBJ databases">
        <authorList>
            <person name="Cohen D.B."/>
            <person name="Kent A.D."/>
        </authorList>
    </citation>
    <scope>NUCLEOTIDE SEQUENCE</scope>
</reference>
<dbReference type="Pfam" id="PF17919">
    <property type="entry name" value="RT_RNaseH_2"/>
    <property type="match status" value="1"/>
</dbReference>